<evidence type="ECO:0000256" key="1">
    <source>
        <dbReference type="SAM" id="Coils"/>
    </source>
</evidence>
<comment type="caution">
    <text evidence="3">The sequence shown here is derived from an EMBL/GenBank/DDBJ whole genome shotgun (WGS) entry which is preliminary data.</text>
</comment>
<dbReference type="PRINTS" id="PR02051">
    <property type="entry name" value="PROTEINF175"/>
</dbReference>
<evidence type="ECO:0008006" key="5">
    <source>
        <dbReference type="Google" id="ProtNLM"/>
    </source>
</evidence>
<dbReference type="CDD" id="cd23519">
    <property type="entry name" value="Abraxas-like_domain"/>
    <property type="match status" value="1"/>
</dbReference>
<dbReference type="OrthoDB" id="6358435at2759"/>
<feature type="compositionally biased region" description="Basic and acidic residues" evidence="2">
    <location>
        <begin position="537"/>
        <end position="548"/>
    </location>
</feature>
<dbReference type="EMBL" id="PZQS01000005">
    <property type="protein sequence ID" value="PVD30840.1"/>
    <property type="molecule type" value="Genomic_DNA"/>
</dbReference>
<dbReference type="GO" id="GO:0005634">
    <property type="term" value="C:nucleus"/>
    <property type="evidence" value="ECO:0007669"/>
    <property type="project" value="TreeGrafter"/>
</dbReference>
<keyword evidence="4" id="KW-1185">Reference proteome</keyword>
<protein>
    <recommendedName>
        <fullName evidence="5">MPN domain-containing protein</fullName>
    </recommendedName>
</protein>
<feature type="coiled-coil region" evidence="1">
    <location>
        <begin position="240"/>
        <end position="270"/>
    </location>
</feature>
<feature type="compositionally biased region" description="Basic and acidic residues" evidence="2">
    <location>
        <begin position="394"/>
        <end position="416"/>
    </location>
</feature>
<feature type="compositionally biased region" description="Polar residues" evidence="2">
    <location>
        <begin position="619"/>
        <end position="629"/>
    </location>
</feature>
<name>A0A2T7PBQ3_POMCA</name>
<dbReference type="GO" id="GO:0031593">
    <property type="term" value="F:polyubiquitin modification-dependent protein binding"/>
    <property type="evidence" value="ECO:0007669"/>
    <property type="project" value="TreeGrafter"/>
</dbReference>
<evidence type="ECO:0000313" key="3">
    <source>
        <dbReference type="EMBL" id="PVD30840.1"/>
    </source>
</evidence>
<dbReference type="PANTHER" id="PTHR31728:SF5">
    <property type="entry name" value="OS07G0540200 PROTEIN"/>
    <property type="match status" value="1"/>
</dbReference>
<dbReference type="GO" id="GO:0008608">
    <property type="term" value="P:attachment of spindle microtubules to kinetochore"/>
    <property type="evidence" value="ECO:0007669"/>
    <property type="project" value="TreeGrafter"/>
</dbReference>
<dbReference type="STRING" id="400727.A0A2T7PBQ3"/>
<dbReference type="GO" id="GO:0090307">
    <property type="term" value="P:mitotic spindle assembly"/>
    <property type="evidence" value="ECO:0007669"/>
    <property type="project" value="TreeGrafter"/>
</dbReference>
<reference evidence="3 4" key="1">
    <citation type="submission" date="2018-04" db="EMBL/GenBank/DDBJ databases">
        <title>The genome of golden apple snail Pomacea canaliculata provides insight into stress tolerance and invasive adaptation.</title>
        <authorList>
            <person name="Liu C."/>
            <person name="Liu B."/>
            <person name="Ren Y."/>
            <person name="Zhang Y."/>
            <person name="Wang H."/>
            <person name="Li S."/>
            <person name="Jiang F."/>
            <person name="Yin L."/>
            <person name="Zhang G."/>
            <person name="Qian W."/>
            <person name="Fan W."/>
        </authorList>
    </citation>
    <scope>NUCLEOTIDE SEQUENCE [LARGE SCALE GENOMIC DNA]</scope>
    <source>
        <strain evidence="3">SZHN2017</strain>
        <tissue evidence="3">Muscle</tissue>
    </source>
</reference>
<dbReference type="Proteomes" id="UP000245119">
    <property type="component" value="Linkage Group LG5"/>
</dbReference>
<feature type="compositionally biased region" description="Polar residues" evidence="2">
    <location>
        <begin position="493"/>
        <end position="515"/>
    </location>
</feature>
<dbReference type="PANTHER" id="PTHR31728">
    <property type="entry name" value="ABRAXAS FAMILY MEMBER"/>
    <property type="match status" value="1"/>
</dbReference>
<dbReference type="AlphaFoldDB" id="A0A2T7PBQ3"/>
<accession>A0A2T7PBQ3</accession>
<dbReference type="Pfam" id="PF21125">
    <property type="entry name" value="MPN_2A_DUB_like"/>
    <property type="match status" value="1"/>
</dbReference>
<dbReference type="GO" id="GO:0070536">
    <property type="term" value="P:protein K63-linked deubiquitination"/>
    <property type="evidence" value="ECO:0007669"/>
    <property type="project" value="TreeGrafter"/>
</dbReference>
<organism evidence="3 4">
    <name type="scientific">Pomacea canaliculata</name>
    <name type="common">Golden apple snail</name>
    <dbReference type="NCBI Taxonomy" id="400727"/>
    <lineage>
        <taxon>Eukaryota</taxon>
        <taxon>Metazoa</taxon>
        <taxon>Spiralia</taxon>
        <taxon>Lophotrochozoa</taxon>
        <taxon>Mollusca</taxon>
        <taxon>Gastropoda</taxon>
        <taxon>Caenogastropoda</taxon>
        <taxon>Architaenioglossa</taxon>
        <taxon>Ampullarioidea</taxon>
        <taxon>Ampullariidae</taxon>
        <taxon>Pomacea</taxon>
    </lineage>
</organism>
<dbReference type="InterPro" id="IPR023238">
    <property type="entry name" value="FAM175"/>
</dbReference>
<evidence type="ECO:0000256" key="2">
    <source>
        <dbReference type="SAM" id="MobiDB-lite"/>
    </source>
</evidence>
<sequence length="629" mass="69880">MSVLIDGPTVAALFYSHSNSLGNQEGFLFGQILNHVKDHISDSQISNSQVQTYIHVSSHLPWQREDQLYNRGGIPIMEKIAALVGERRKGVVGWYSFRRNSCLRMTMKEQTLHKMLAAKLCPQSQEDFIFFLCTATENFDQSTHSMDHFFVKGVAGNPAKVPVTVLNLGDTMHTEYKTHGNATIIESSSLKSILKKHKTHFVSESGQKMLEMARIGDMFCSLSSSLKVLCGKLIESEHMTGTLEEEVQHLQQELNQQELKQQEMKNLRAQPPTDTELLPTASKEIGIDSLSSGHQVFSSPLCVLDNMSLLEVNTIRVRKMTDAFGLPLADRNKRKNEENTSKARPSIDEILSVDTLDSERANTSKDFLQPAKLVSNDSEEHTVNLVSMQTQLVDNEKTETTNDTERKQGNKEQKKSECQFTASVLVGEPSDHFRFVENMLSTSGKTSKAKEADGEAATGRMDTAAVTSGPVVTKLQAKEEAKQPATRSRRNKQVTNTVTRTAISSSDVSSNSYATRKSRNVEVQENRCPPPGCTNSKEVETGRAEKRQMRGGQCEQNSAIFSDPQVQHSKQESQMTLAGSTNAIKKRDGSGEPRSNYRSGQALETATHENGMNKDENEQNLPRSSSPVF</sequence>
<feature type="compositionally biased region" description="Polar residues" evidence="2">
    <location>
        <begin position="596"/>
        <end position="610"/>
    </location>
</feature>
<gene>
    <name evidence="3" type="ORF">C0Q70_10115</name>
</gene>
<feature type="region of interest" description="Disordered" evidence="2">
    <location>
        <begin position="389"/>
        <end position="416"/>
    </location>
</feature>
<proteinExistence type="predicted"/>
<feature type="region of interest" description="Disordered" evidence="2">
    <location>
        <begin position="476"/>
        <end position="629"/>
    </location>
</feature>
<keyword evidence="1" id="KW-0175">Coiled coil</keyword>
<evidence type="ECO:0000313" key="4">
    <source>
        <dbReference type="Proteomes" id="UP000245119"/>
    </source>
</evidence>
<feature type="compositionally biased region" description="Polar residues" evidence="2">
    <location>
        <begin position="554"/>
        <end position="583"/>
    </location>
</feature>
<dbReference type="GO" id="GO:0008017">
    <property type="term" value="F:microtubule binding"/>
    <property type="evidence" value="ECO:0007669"/>
    <property type="project" value="TreeGrafter"/>
</dbReference>